<comment type="similarity">
    <text evidence="1">Belongs to the thioredoxin family. DsbA subfamily.</text>
</comment>
<organism evidence="9 10">
    <name type="scientific">Brevibacterium jeotgali</name>
    <dbReference type="NCBI Taxonomy" id="1262550"/>
    <lineage>
        <taxon>Bacteria</taxon>
        <taxon>Bacillati</taxon>
        <taxon>Actinomycetota</taxon>
        <taxon>Actinomycetes</taxon>
        <taxon>Micrococcales</taxon>
        <taxon>Brevibacteriaceae</taxon>
        <taxon>Brevibacterium</taxon>
    </lineage>
</organism>
<dbReference type="PROSITE" id="PS51352">
    <property type="entry name" value="THIOREDOXIN_2"/>
    <property type="match status" value="1"/>
</dbReference>
<dbReference type="Gene3D" id="3.40.30.10">
    <property type="entry name" value="Glutaredoxin"/>
    <property type="match status" value="1"/>
</dbReference>
<name>A0A2H1L5I5_9MICO</name>
<sequence>MAARSPRPRSRWWIPVTVVVAAAALVLAILVIDRGDVDEADESVAQDSDTAGAQEHSAATDVEHPEHAAFTEAETRDEDDVQAIGPVDAPVVLVVFSDYQCPYCASWSADTLPSMMDYADTGDLRIEWRDVNVFGDASEQAAKAAHAAGRQGSFWEFHDELFTGGEHRSPDDLTAEALTDTAEGMGLDTAQFDEDLESDETQEAIDEYAQMGVELGAFSTPAFLVGGEPIVGAQPTDVFTEAVDTALAAQS</sequence>
<evidence type="ECO:0000256" key="1">
    <source>
        <dbReference type="ARBA" id="ARBA00005791"/>
    </source>
</evidence>
<reference evidence="10" key="1">
    <citation type="submission" date="2017-03" db="EMBL/GenBank/DDBJ databases">
        <authorList>
            <person name="Monnet C."/>
        </authorList>
    </citation>
    <scope>NUCLEOTIDE SEQUENCE [LARGE SCALE GENOMIC DNA]</scope>
    <source>
        <strain evidence="10">SJ5-8</strain>
    </source>
</reference>
<dbReference type="PANTHER" id="PTHR13887:SF14">
    <property type="entry name" value="DISULFIDE BOND FORMATION PROTEIN D"/>
    <property type="match status" value="1"/>
</dbReference>
<keyword evidence="10" id="KW-1185">Reference proteome</keyword>
<protein>
    <submittedName>
        <fullName evidence="9">Protein-disulfide isomerase</fullName>
    </submittedName>
</protein>
<evidence type="ECO:0000313" key="9">
    <source>
        <dbReference type="EMBL" id="SMY11643.1"/>
    </source>
</evidence>
<dbReference type="EMBL" id="FXZM01000005">
    <property type="protein sequence ID" value="SMY11643.1"/>
    <property type="molecule type" value="Genomic_DNA"/>
</dbReference>
<dbReference type="PANTHER" id="PTHR13887">
    <property type="entry name" value="GLUTATHIONE S-TRANSFERASE KAPPA"/>
    <property type="match status" value="1"/>
</dbReference>
<keyword evidence="7" id="KW-1133">Transmembrane helix</keyword>
<keyword evidence="7" id="KW-0812">Transmembrane</keyword>
<dbReference type="RefSeq" id="WP_246076135.1">
    <property type="nucleotide sequence ID" value="NZ_FXZM01000005.1"/>
</dbReference>
<evidence type="ECO:0000256" key="2">
    <source>
        <dbReference type="ARBA" id="ARBA00022729"/>
    </source>
</evidence>
<dbReference type="AlphaFoldDB" id="A0A2H1L5I5"/>
<feature type="transmembrane region" description="Helical" evidence="7">
    <location>
        <begin position="12"/>
        <end position="32"/>
    </location>
</feature>
<dbReference type="SUPFAM" id="SSF52833">
    <property type="entry name" value="Thioredoxin-like"/>
    <property type="match status" value="1"/>
</dbReference>
<feature type="region of interest" description="Disordered" evidence="6">
    <location>
        <begin position="41"/>
        <end position="65"/>
    </location>
</feature>
<evidence type="ECO:0000256" key="5">
    <source>
        <dbReference type="ARBA" id="ARBA00023284"/>
    </source>
</evidence>
<dbReference type="GO" id="GO:0016853">
    <property type="term" value="F:isomerase activity"/>
    <property type="evidence" value="ECO:0007669"/>
    <property type="project" value="UniProtKB-KW"/>
</dbReference>
<dbReference type="Proteomes" id="UP000234462">
    <property type="component" value="Unassembled WGS sequence"/>
</dbReference>
<evidence type="ECO:0000259" key="8">
    <source>
        <dbReference type="PROSITE" id="PS51352"/>
    </source>
</evidence>
<dbReference type="Pfam" id="PF13462">
    <property type="entry name" value="Thioredoxin_4"/>
    <property type="match status" value="1"/>
</dbReference>
<keyword evidence="3" id="KW-0560">Oxidoreductase</keyword>
<evidence type="ECO:0000256" key="4">
    <source>
        <dbReference type="ARBA" id="ARBA00023157"/>
    </source>
</evidence>
<keyword evidence="2" id="KW-0732">Signal</keyword>
<keyword evidence="7" id="KW-0472">Membrane</keyword>
<keyword evidence="5" id="KW-0676">Redox-active center</keyword>
<keyword evidence="4" id="KW-1015">Disulfide bond</keyword>
<accession>A0A2H1L5I5</accession>
<gene>
    <name evidence="9" type="ORF">BJEO58_01229</name>
</gene>
<dbReference type="InterPro" id="IPR012336">
    <property type="entry name" value="Thioredoxin-like_fold"/>
</dbReference>
<keyword evidence="9" id="KW-0413">Isomerase</keyword>
<evidence type="ECO:0000313" key="10">
    <source>
        <dbReference type="Proteomes" id="UP000234462"/>
    </source>
</evidence>
<proteinExistence type="inferred from homology"/>
<evidence type="ECO:0000256" key="7">
    <source>
        <dbReference type="SAM" id="Phobius"/>
    </source>
</evidence>
<evidence type="ECO:0000256" key="6">
    <source>
        <dbReference type="SAM" id="MobiDB-lite"/>
    </source>
</evidence>
<evidence type="ECO:0000256" key="3">
    <source>
        <dbReference type="ARBA" id="ARBA00023002"/>
    </source>
</evidence>
<dbReference type="InterPro" id="IPR036249">
    <property type="entry name" value="Thioredoxin-like_sf"/>
</dbReference>
<feature type="domain" description="Thioredoxin" evidence="8">
    <location>
        <begin position="45"/>
        <end position="248"/>
    </location>
</feature>
<dbReference type="InterPro" id="IPR013766">
    <property type="entry name" value="Thioredoxin_domain"/>
</dbReference>
<dbReference type="GO" id="GO:0016491">
    <property type="term" value="F:oxidoreductase activity"/>
    <property type="evidence" value="ECO:0007669"/>
    <property type="project" value="UniProtKB-KW"/>
</dbReference>